<feature type="compositionally biased region" description="Low complexity" evidence="1">
    <location>
        <begin position="595"/>
        <end position="613"/>
    </location>
</feature>
<evidence type="ECO:0000313" key="4">
    <source>
        <dbReference type="Proteomes" id="UP000053958"/>
    </source>
</evidence>
<feature type="compositionally biased region" description="Low complexity" evidence="1">
    <location>
        <begin position="215"/>
        <end position="229"/>
    </location>
</feature>
<feature type="compositionally biased region" description="Polar residues" evidence="1">
    <location>
        <begin position="333"/>
        <end position="354"/>
    </location>
</feature>
<comment type="caution">
    <text evidence="3">The sequence shown here is derived from an EMBL/GenBank/DDBJ whole genome shotgun (WGS) entry which is preliminary data.</text>
</comment>
<dbReference type="GeneID" id="25313651"/>
<gene>
    <name evidence="3" type="ORF">T310_1300</name>
</gene>
<dbReference type="Pfam" id="PF02214">
    <property type="entry name" value="BTB_2"/>
    <property type="match status" value="1"/>
</dbReference>
<feature type="compositionally biased region" description="Polar residues" evidence="1">
    <location>
        <begin position="312"/>
        <end position="322"/>
    </location>
</feature>
<dbReference type="InterPro" id="IPR011333">
    <property type="entry name" value="SKP1/BTB/POZ_sf"/>
</dbReference>
<dbReference type="SUPFAM" id="SSF54695">
    <property type="entry name" value="POZ domain"/>
    <property type="match status" value="2"/>
</dbReference>
<feature type="region of interest" description="Disordered" evidence="1">
    <location>
        <begin position="595"/>
        <end position="621"/>
    </location>
</feature>
<evidence type="ECO:0000259" key="2">
    <source>
        <dbReference type="Pfam" id="PF02214"/>
    </source>
</evidence>
<name>A0A0F4Z472_RASE3</name>
<feature type="region of interest" description="Disordered" evidence="1">
    <location>
        <begin position="85"/>
        <end position="105"/>
    </location>
</feature>
<feature type="domain" description="Potassium channel tetramerisation-type BTB" evidence="2">
    <location>
        <begin position="362"/>
        <end position="450"/>
    </location>
</feature>
<dbReference type="CDD" id="cd18316">
    <property type="entry name" value="BTB_POZ_KCTD-like"/>
    <property type="match status" value="1"/>
</dbReference>
<protein>
    <recommendedName>
        <fullName evidence="2">Potassium channel tetramerisation-type BTB domain-containing protein</fullName>
    </recommendedName>
</protein>
<dbReference type="InterPro" id="IPR003131">
    <property type="entry name" value="T1-type_BTB"/>
</dbReference>
<feature type="compositionally biased region" description="Low complexity" evidence="1">
    <location>
        <begin position="85"/>
        <end position="102"/>
    </location>
</feature>
<dbReference type="PANTHER" id="PTHR31758">
    <property type="entry name" value="BTB/POZ DOMAIN-CONTAINING PROTEIN YLR108C"/>
    <property type="match status" value="1"/>
</dbReference>
<dbReference type="STRING" id="1408163.A0A0F4Z472"/>
<reference evidence="3 4" key="1">
    <citation type="submission" date="2015-04" db="EMBL/GenBank/DDBJ databases">
        <authorList>
            <person name="Heijne W.H."/>
            <person name="Fedorova N.D."/>
            <person name="Nierman W.C."/>
            <person name="Vollebregt A.W."/>
            <person name="Zhao Z."/>
            <person name="Wu L."/>
            <person name="Kumar M."/>
            <person name="Stam H."/>
            <person name="van den Berg M.A."/>
            <person name="Pel H.J."/>
        </authorList>
    </citation>
    <scope>NUCLEOTIDE SEQUENCE [LARGE SCALE GENOMIC DNA]</scope>
    <source>
        <strain evidence="3 4">CBS 393.64</strain>
    </source>
</reference>
<evidence type="ECO:0000256" key="1">
    <source>
        <dbReference type="SAM" id="MobiDB-lite"/>
    </source>
</evidence>
<feature type="compositionally biased region" description="Basic and acidic residues" evidence="1">
    <location>
        <begin position="300"/>
        <end position="310"/>
    </location>
</feature>
<feature type="region of interest" description="Disordered" evidence="1">
    <location>
        <begin position="739"/>
        <end position="779"/>
    </location>
</feature>
<dbReference type="GO" id="GO:0051260">
    <property type="term" value="P:protein homooligomerization"/>
    <property type="evidence" value="ECO:0007669"/>
    <property type="project" value="InterPro"/>
</dbReference>
<dbReference type="OrthoDB" id="2414723at2759"/>
<proteinExistence type="predicted"/>
<organism evidence="3 4">
    <name type="scientific">Rasamsonia emersonii (strain ATCC 16479 / CBS 393.64 / IMI 116815)</name>
    <dbReference type="NCBI Taxonomy" id="1408163"/>
    <lineage>
        <taxon>Eukaryota</taxon>
        <taxon>Fungi</taxon>
        <taxon>Dikarya</taxon>
        <taxon>Ascomycota</taxon>
        <taxon>Pezizomycotina</taxon>
        <taxon>Eurotiomycetes</taxon>
        <taxon>Eurotiomycetidae</taxon>
        <taxon>Eurotiales</taxon>
        <taxon>Trichocomaceae</taxon>
        <taxon>Rasamsonia</taxon>
    </lineage>
</organism>
<dbReference type="AlphaFoldDB" id="A0A0F4Z472"/>
<feature type="compositionally biased region" description="Low complexity" evidence="1">
    <location>
        <begin position="263"/>
        <end position="290"/>
    </location>
</feature>
<sequence>MIFPCNCIQYTYAQSMQSGLYIIQEVLLVSTGCIFTTIDLNRVANLVDVDVDVVCLGSEHTAYGKTSATSFSQLRQSRLSHRVSSARSSFNSDSDSNQVSDNPAGVSFVTADAQPPLGAILAALPAKPLALPPPTDQHHHICQNIVAGSSRQPLPDEPFGDSYYYNSFFDLAHFYALQGELADQRQDLIQGLDDEVPSAAWNASSTTTVASANVQTQSSAPTTTTTLPPSQRPRAAPTPRTVKVEASAQSTCPVGQQAHREYTASTSMAQMSTSSQSASPAHTNTNTNNNSDTGPQEQGSDSRAENKKPSDSAGQNSTTSILSMGGVLMRQGAGSSTDGIPGSSKNRPQATTTLPPEKVFPIQIGSELFRLSGASISSDAPSYFSQFFEEQLRQTENGGTVRTLYIDRDPVTFREICRHLQGYHVRPKDGAQFVKLFADAQFYSLPRLISQLFESEIFIQIGDRHFQISRDIFSGPGDSPNFFSLGFAIFFASPTEVFPGLDRKGLLRPPSIVPPSVPHRSGEVFAQLLHLLRGYPLHIKNEEHRAELLRDCRYFHLRGLEQKLIPHHISYNPERDRSEIVIRLEDIRQSGIQFVSDVPPSSSSPSDNSSSSSPPAPKAPGWVHYSRPFVDEDAYELIVEIGGQSTVLDLETMRADFRGLAKARVASLVQVVTNKLNLPTNAPLGLMMMAGGPSKQAASPGHTPLSEDRPKICIDADADVTVDGEPYIIDTSTGFRFGGGNNISPDAVHRPPAKRKRGADESDEEAEASSSEAKHKTHRKWIVDRGQWRLRVQPTTEPESSRPLEIIFYAVKLDVYTGQRMRNRKRAFLG</sequence>
<dbReference type="Gene3D" id="3.30.710.10">
    <property type="entry name" value="Potassium Channel Kv1.1, Chain A"/>
    <property type="match status" value="2"/>
</dbReference>
<keyword evidence="4" id="KW-1185">Reference proteome</keyword>
<dbReference type="Proteomes" id="UP000053958">
    <property type="component" value="Unassembled WGS sequence"/>
</dbReference>
<dbReference type="EMBL" id="LASV01000053">
    <property type="protein sequence ID" value="KKA24668.1"/>
    <property type="molecule type" value="Genomic_DNA"/>
</dbReference>
<feature type="region of interest" description="Disordered" evidence="1">
    <location>
        <begin position="210"/>
        <end position="356"/>
    </location>
</feature>
<dbReference type="PANTHER" id="PTHR31758:SF2">
    <property type="entry name" value="BTB_POZ DOMAIN-CONTAINING PROTEIN YLR108C"/>
    <property type="match status" value="1"/>
</dbReference>
<evidence type="ECO:0000313" key="3">
    <source>
        <dbReference type="EMBL" id="KKA24668.1"/>
    </source>
</evidence>
<dbReference type="RefSeq" id="XP_013331280.1">
    <property type="nucleotide sequence ID" value="XM_013475826.1"/>
</dbReference>
<accession>A0A0F4Z472</accession>